<dbReference type="EMBL" id="JAERQJ010000008">
    <property type="protein sequence ID" value="MBL0685472.1"/>
    <property type="molecule type" value="Genomic_DNA"/>
</dbReference>
<name>A0A936ZU82_9FLAO</name>
<dbReference type="GO" id="GO:0004519">
    <property type="term" value="F:endonuclease activity"/>
    <property type="evidence" value="ECO:0007669"/>
    <property type="project" value="UniProtKB-KW"/>
</dbReference>
<proteinExistence type="predicted"/>
<dbReference type="Proteomes" id="UP000651057">
    <property type="component" value="Unassembled WGS sequence"/>
</dbReference>
<comment type="caution">
    <text evidence="2">The sequence shown here is derived from an EMBL/GenBank/DDBJ whole genome shotgun (WGS) entry which is preliminary data.</text>
</comment>
<protein>
    <submittedName>
        <fullName evidence="2">Endonuclease</fullName>
    </submittedName>
</protein>
<dbReference type="InterPro" id="IPR036691">
    <property type="entry name" value="Endo/exonu/phosph_ase_sf"/>
</dbReference>
<feature type="domain" description="Endonuclease/exonuclease/phosphatase" evidence="1">
    <location>
        <begin position="16"/>
        <end position="321"/>
    </location>
</feature>
<organism evidence="2 3">
    <name type="scientific">Aquimarina mytili</name>
    <dbReference type="NCBI Taxonomy" id="874423"/>
    <lineage>
        <taxon>Bacteria</taxon>
        <taxon>Pseudomonadati</taxon>
        <taxon>Bacteroidota</taxon>
        <taxon>Flavobacteriia</taxon>
        <taxon>Flavobacteriales</taxon>
        <taxon>Flavobacteriaceae</taxon>
        <taxon>Aquimarina</taxon>
    </lineage>
</organism>
<dbReference type="InterPro" id="IPR005135">
    <property type="entry name" value="Endo/exonuclease/phosphatase"/>
</dbReference>
<sequence length="324" mass="38158">MANNYYFRKKNTDQYTVAFYNLENLFDTKDDPYTLDEDFLPDSEKAWNLKRYEKKIFKLGTAISNIGFSKTGKAPTLVGVAEVENKNVLEDLINSKHLKNKNYGIVHYDSPDERGIDVGLLYQKQYFEVTHSEKIQVLVDNDNGERDYTRDILWVTGYLNSEEVHILVNHWPSRRDGAELTSYKRIAAAQKNREIIDQITSENTDAKIIIMGDFNDDPHSESVKQHLVQNDLFNPMERLLTRYRGTTNYRSQWNLFDQIIFSHNFHKYEKGKHCFSDASIFDKDFLKIYKGRYKGNPFRTYVGRKYLGGYSDHFPVYMRLRLNN</sequence>
<keyword evidence="3" id="KW-1185">Reference proteome</keyword>
<evidence type="ECO:0000259" key="1">
    <source>
        <dbReference type="Pfam" id="PF19580"/>
    </source>
</evidence>
<accession>A0A936ZU82</accession>
<dbReference type="RefSeq" id="WP_201923600.1">
    <property type="nucleotide sequence ID" value="NZ_BAABAX010000002.1"/>
</dbReference>
<dbReference type="PANTHER" id="PTHR42834">
    <property type="entry name" value="ENDONUCLEASE/EXONUCLEASE/PHOSPHATASE FAMILY PROTEIN (AFU_ORTHOLOGUE AFUA_3G09210)"/>
    <property type="match status" value="1"/>
</dbReference>
<dbReference type="Pfam" id="PF19580">
    <property type="entry name" value="Exo_endo_phos_3"/>
    <property type="match status" value="1"/>
</dbReference>
<keyword evidence="2" id="KW-0378">Hydrolase</keyword>
<keyword evidence="2" id="KW-0255">Endonuclease</keyword>
<evidence type="ECO:0000313" key="2">
    <source>
        <dbReference type="EMBL" id="MBL0685472.1"/>
    </source>
</evidence>
<dbReference type="PANTHER" id="PTHR42834:SF1">
    <property type="entry name" value="ENDONUCLEASE_EXONUCLEASE_PHOSPHATASE FAMILY PROTEIN (AFU_ORTHOLOGUE AFUA_3G09210)"/>
    <property type="match status" value="1"/>
</dbReference>
<dbReference type="AlphaFoldDB" id="A0A936ZU82"/>
<evidence type="ECO:0000313" key="3">
    <source>
        <dbReference type="Proteomes" id="UP000651057"/>
    </source>
</evidence>
<dbReference type="SUPFAM" id="SSF56219">
    <property type="entry name" value="DNase I-like"/>
    <property type="match status" value="1"/>
</dbReference>
<dbReference type="Gene3D" id="3.60.10.10">
    <property type="entry name" value="Endonuclease/exonuclease/phosphatase"/>
    <property type="match status" value="1"/>
</dbReference>
<gene>
    <name evidence="2" type="ORF">JJQ60_18200</name>
</gene>
<reference evidence="2" key="1">
    <citation type="submission" date="2021-01" db="EMBL/GenBank/DDBJ databases">
        <authorList>
            <person name="Zhong Y.L."/>
        </authorList>
    </citation>
    <scope>NUCLEOTIDE SEQUENCE</scope>
    <source>
        <strain evidence="2">KCTC 23302</strain>
    </source>
</reference>
<keyword evidence="2" id="KW-0540">Nuclease</keyword>